<keyword evidence="3" id="KW-1185">Reference proteome</keyword>
<reference evidence="2 3" key="1">
    <citation type="journal article" date="2024" name="BMC Genomics">
        <title>Genome assembly of redclaw crayfish (Cherax quadricarinatus) provides insights into its immune adaptation and hypoxia tolerance.</title>
        <authorList>
            <person name="Liu Z."/>
            <person name="Zheng J."/>
            <person name="Li H."/>
            <person name="Fang K."/>
            <person name="Wang S."/>
            <person name="He J."/>
            <person name="Zhou D."/>
            <person name="Weng S."/>
            <person name="Chi M."/>
            <person name="Gu Z."/>
            <person name="He J."/>
            <person name="Li F."/>
            <person name="Wang M."/>
        </authorList>
    </citation>
    <scope>NUCLEOTIDE SEQUENCE [LARGE SCALE GENOMIC DNA]</scope>
    <source>
        <strain evidence="2">ZL_2023a</strain>
    </source>
</reference>
<dbReference type="EMBL" id="JARKIK010000044">
    <property type="protein sequence ID" value="KAK8736387.1"/>
    <property type="molecule type" value="Genomic_DNA"/>
</dbReference>
<evidence type="ECO:0000313" key="3">
    <source>
        <dbReference type="Proteomes" id="UP001445076"/>
    </source>
</evidence>
<feature type="non-terminal residue" evidence="2">
    <location>
        <position position="1"/>
    </location>
</feature>
<feature type="non-terminal residue" evidence="2">
    <location>
        <position position="137"/>
    </location>
</feature>
<evidence type="ECO:0000313" key="2">
    <source>
        <dbReference type="EMBL" id="KAK8736387.1"/>
    </source>
</evidence>
<dbReference type="Proteomes" id="UP001445076">
    <property type="component" value="Unassembled WGS sequence"/>
</dbReference>
<sequence>PTTSRREYGIGGSSLLNPQSSLFHPQSNLIHPQSKYGLGDIPPSLASVVLPSDPVSSPMLSKNSSGRCVGGRPVGMHRVSTLPAYPNLNHQPQAASCQQNSFPRLPSLSPEQATFQSINQLTVRSAGGLSVDVGSTD</sequence>
<organism evidence="2 3">
    <name type="scientific">Cherax quadricarinatus</name>
    <name type="common">Australian red claw crayfish</name>
    <dbReference type="NCBI Taxonomy" id="27406"/>
    <lineage>
        <taxon>Eukaryota</taxon>
        <taxon>Metazoa</taxon>
        <taxon>Ecdysozoa</taxon>
        <taxon>Arthropoda</taxon>
        <taxon>Crustacea</taxon>
        <taxon>Multicrustacea</taxon>
        <taxon>Malacostraca</taxon>
        <taxon>Eumalacostraca</taxon>
        <taxon>Eucarida</taxon>
        <taxon>Decapoda</taxon>
        <taxon>Pleocyemata</taxon>
        <taxon>Astacidea</taxon>
        <taxon>Parastacoidea</taxon>
        <taxon>Parastacidae</taxon>
        <taxon>Cherax</taxon>
    </lineage>
</organism>
<dbReference type="AlphaFoldDB" id="A0AAW0WXP6"/>
<accession>A0AAW0WXP6</accession>
<proteinExistence type="predicted"/>
<gene>
    <name evidence="2" type="ORF">OTU49_004971</name>
</gene>
<feature type="region of interest" description="Disordered" evidence="1">
    <location>
        <begin position="1"/>
        <end position="22"/>
    </location>
</feature>
<comment type="caution">
    <text evidence="2">The sequence shown here is derived from an EMBL/GenBank/DDBJ whole genome shotgun (WGS) entry which is preliminary data.</text>
</comment>
<evidence type="ECO:0000256" key="1">
    <source>
        <dbReference type="SAM" id="MobiDB-lite"/>
    </source>
</evidence>
<feature type="region of interest" description="Disordered" evidence="1">
    <location>
        <begin position="54"/>
        <end position="75"/>
    </location>
</feature>
<protein>
    <submittedName>
        <fullName evidence="2">Uncharacterized protein</fullName>
    </submittedName>
</protein>
<name>A0AAW0WXP6_CHEQU</name>